<reference evidence="3" key="1">
    <citation type="submission" date="2016-10" db="EMBL/GenBank/DDBJ databases">
        <authorList>
            <person name="Varghese N."/>
            <person name="Submissions S."/>
        </authorList>
    </citation>
    <scope>NUCLEOTIDE SEQUENCE [LARGE SCALE GENOMIC DNA]</scope>
    <source>
        <strain evidence="3">LMG 26031</strain>
    </source>
</reference>
<evidence type="ECO:0000313" key="3">
    <source>
        <dbReference type="Proteomes" id="UP000198866"/>
    </source>
</evidence>
<gene>
    <name evidence="2" type="ORF">SAMN05192539_1010169</name>
</gene>
<sequence length="152" mass="16589">MSDNRTQTRQRRDEPAARIDIPRFHSRRLLTAALATPLAWFAQMFVGEVLTSQACAVSDPLRPVSPPAWVTTALVALSVVCMIVGIAGVIVAWRAVVFTRGRRGHALDGRARRVAELEWFLARVSALSSAMFMFGLATTVVAVVVVSPCGQW</sequence>
<dbReference type="STRING" id="667676.SAMN05192539_1010169"/>
<dbReference type="OrthoDB" id="5572070at2"/>
<feature type="transmembrane region" description="Helical" evidence="1">
    <location>
        <begin position="68"/>
        <end position="93"/>
    </location>
</feature>
<keyword evidence="1" id="KW-0472">Membrane</keyword>
<evidence type="ECO:0000256" key="1">
    <source>
        <dbReference type="SAM" id="Phobius"/>
    </source>
</evidence>
<feature type="transmembrane region" description="Helical" evidence="1">
    <location>
        <begin position="120"/>
        <end position="146"/>
    </location>
</feature>
<dbReference type="EMBL" id="FNYE01000010">
    <property type="protein sequence ID" value="SEJ41470.1"/>
    <property type="molecule type" value="Genomic_DNA"/>
</dbReference>
<keyword evidence="1" id="KW-0812">Transmembrane</keyword>
<keyword evidence="1" id="KW-1133">Transmembrane helix</keyword>
<protein>
    <submittedName>
        <fullName evidence="2">Uncharacterized protein</fullName>
    </submittedName>
</protein>
<proteinExistence type="predicted"/>
<accession>A0A1H6YW02</accession>
<name>A0A1H6YW02_9BURK</name>
<dbReference type="AlphaFoldDB" id="A0A1H6YW02"/>
<organism evidence="2 3">
    <name type="scientific">Paraburkholderia diazotrophica</name>
    <dbReference type="NCBI Taxonomy" id="667676"/>
    <lineage>
        <taxon>Bacteria</taxon>
        <taxon>Pseudomonadati</taxon>
        <taxon>Pseudomonadota</taxon>
        <taxon>Betaproteobacteria</taxon>
        <taxon>Burkholderiales</taxon>
        <taxon>Burkholderiaceae</taxon>
        <taxon>Paraburkholderia</taxon>
    </lineage>
</organism>
<keyword evidence="3" id="KW-1185">Reference proteome</keyword>
<dbReference type="Proteomes" id="UP000198866">
    <property type="component" value="Unassembled WGS sequence"/>
</dbReference>
<dbReference type="RefSeq" id="WP_090866466.1">
    <property type="nucleotide sequence ID" value="NZ_FNYE01000010.1"/>
</dbReference>
<evidence type="ECO:0000313" key="2">
    <source>
        <dbReference type="EMBL" id="SEJ41470.1"/>
    </source>
</evidence>